<reference evidence="13 14" key="1">
    <citation type="journal article" date="2017" name="G3 (Bethesda)">
        <title>First Draft Genome Sequence of the Pathogenic Fungus Lomentospora prolificans (Formerly Scedosporium prolificans).</title>
        <authorList>
            <person name="Luo R."/>
            <person name="Zimin A."/>
            <person name="Workman R."/>
            <person name="Fan Y."/>
            <person name="Pertea G."/>
            <person name="Grossman N."/>
            <person name="Wear M.P."/>
            <person name="Jia B."/>
            <person name="Miller H."/>
            <person name="Casadevall A."/>
            <person name="Timp W."/>
            <person name="Zhang S.X."/>
            <person name="Salzberg S.L."/>
        </authorList>
    </citation>
    <scope>NUCLEOTIDE SEQUENCE [LARGE SCALE GENOMIC DNA]</scope>
    <source>
        <strain evidence="13 14">JHH-5317</strain>
    </source>
</reference>
<dbReference type="STRING" id="41688.A0A2N3NBY0"/>
<evidence type="ECO:0000259" key="11">
    <source>
        <dbReference type="PROSITE" id="PS50893"/>
    </source>
</evidence>
<dbReference type="GO" id="GO:0042760">
    <property type="term" value="P:very long-chain fatty acid catabolic process"/>
    <property type="evidence" value="ECO:0007669"/>
    <property type="project" value="TreeGrafter"/>
</dbReference>
<dbReference type="EMBL" id="NLAX01000010">
    <property type="protein sequence ID" value="PKS09954.1"/>
    <property type="molecule type" value="Genomic_DNA"/>
</dbReference>
<evidence type="ECO:0000256" key="8">
    <source>
        <dbReference type="SAM" id="Coils"/>
    </source>
</evidence>
<keyword evidence="3 10" id="KW-0812">Transmembrane</keyword>
<evidence type="ECO:0000256" key="2">
    <source>
        <dbReference type="ARBA" id="ARBA00022448"/>
    </source>
</evidence>
<dbReference type="PROSITE" id="PS50929">
    <property type="entry name" value="ABC_TM1F"/>
    <property type="match status" value="1"/>
</dbReference>
<dbReference type="SMART" id="SM00382">
    <property type="entry name" value="AAA"/>
    <property type="match status" value="1"/>
</dbReference>
<dbReference type="InterPro" id="IPR017871">
    <property type="entry name" value="ABC_transporter-like_CS"/>
</dbReference>
<keyword evidence="8" id="KW-0175">Coiled coil</keyword>
<evidence type="ECO:0000256" key="9">
    <source>
        <dbReference type="SAM" id="MobiDB-lite"/>
    </source>
</evidence>
<feature type="transmembrane region" description="Helical" evidence="10">
    <location>
        <begin position="40"/>
        <end position="57"/>
    </location>
</feature>
<feature type="compositionally biased region" description="Acidic residues" evidence="9">
    <location>
        <begin position="858"/>
        <end position="873"/>
    </location>
</feature>
<evidence type="ECO:0000259" key="12">
    <source>
        <dbReference type="PROSITE" id="PS50929"/>
    </source>
</evidence>
<proteinExistence type="inferred from homology"/>
<evidence type="ECO:0000256" key="6">
    <source>
        <dbReference type="ARBA" id="ARBA00022989"/>
    </source>
</evidence>
<dbReference type="PANTHER" id="PTHR11384">
    <property type="entry name" value="ATP-BINDING CASSETTE, SUB-FAMILY D MEMBER"/>
    <property type="match status" value="1"/>
</dbReference>
<dbReference type="AlphaFoldDB" id="A0A2N3NBY0"/>
<dbReference type="PROSITE" id="PS00211">
    <property type="entry name" value="ABC_TRANSPORTER_1"/>
    <property type="match status" value="1"/>
</dbReference>
<dbReference type="Proteomes" id="UP000233524">
    <property type="component" value="Unassembled WGS sequence"/>
</dbReference>
<feature type="domain" description="ABC transporter" evidence="11">
    <location>
        <begin position="527"/>
        <end position="764"/>
    </location>
</feature>
<keyword evidence="5" id="KW-0067">ATP-binding</keyword>
<dbReference type="PROSITE" id="PS50893">
    <property type="entry name" value="ABC_TRANSPORTER_2"/>
    <property type="match status" value="1"/>
</dbReference>
<dbReference type="GO" id="GO:0006635">
    <property type="term" value="P:fatty acid beta-oxidation"/>
    <property type="evidence" value="ECO:0007669"/>
    <property type="project" value="TreeGrafter"/>
</dbReference>
<evidence type="ECO:0008006" key="15">
    <source>
        <dbReference type="Google" id="ProtNLM"/>
    </source>
</evidence>
<dbReference type="GO" id="GO:0140359">
    <property type="term" value="F:ABC-type transporter activity"/>
    <property type="evidence" value="ECO:0007669"/>
    <property type="project" value="InterPro"/>
</dbReference>
<keyword evidence="7 10" id="KW-0472">Membrane</keyword>
<evidence type="ECO:0000313" key="14">
    <source>
        <dbReference type="Proteomes" id="UP000233524"/>
    </source>
</evidence>
<evidence type="ECO:0000256" key="5">
    <source>
        <dbReference type="ARBA" id="ARBA00022840"/>
    </source>
</evidence>
<dbReference type="InterPro" id="IPR036640">
    <property type="entry name" value="ABC1_TM_sf"/>
</dbReference>
<evidence type="ECO:0000256" key="3">
    <source>
        <dbReference type="ARBA" id="ARBA00022692"/>
    </source>
</evidence>
<dbReference type="GO" id="GO:0007031">
    <property type="term" value="P:peroxisome organization"/>
    <property type="evidence" value="ECO:0007669"/>
    <property type="project" value="TreeGrafter"/>
</dbReference>
<gene>
    <name evidence="13" type="ORF">jhhlp_004577</name>
</gene>
<dbReference type="GO" id="GO:0005524">
    <property type="term" value="F:ATP binding"/>
    <property type="evidence" value="ECO:0007669"/>
    <property type="project" value="UniProtKB-KW"/>
</dbReference>
<dbReference type="VEuPathDB" id="FungiDB:jhhlp_004577"/>
<dbReference type="SUPFAM" id="SSF52540">
    <property type="entry name" value="P-loop containing nucleoside triphosphate hydrolases"/>
    <property type="match status" value="1"/>
</dbReference>
<dbReference type="GO" id="GO:0015910">
    <property type="term" value="P:long-chain fatty acid import into peroxisome"/>
    <property type="evidence" value="ECO:0007669"/>
    <property type="project" value="TreeGrafter"/>
</dbReference>
<dbReference type="InterPro" id="IPR011527">
    <property type="entry name" value="ABC1_TM_dom"/>
</dbReference>
<keyword evidence="6 10" id="KW-1133">Transmembrane helix</keyword>
<comment type="caution">
    <text evidence="13">The sequence shown here is derived from an EMBL/GenBank/DDBJ whole genome shotgun (WGS) entry which is preliminary data.</text>
</comment>
<dbReference type="CDD" id="cd03223">
    <property type="entry name" value="ABCD_peroxisomal_ALDP"/>
    <property type="match status" value="1"/>
</dbReference>
<dbReference type="InterPro" id="IPR027417">
    <property type="entry name" value="P-loop_NTPase"/>
</dbReference>
<dbReference type="InterPro" id="IPR003593">
    <property type="entry name" value="AAA+_ATPase"/>
</dbReference>
<dbReference type="InParanoid" id="A0A2N3NBY0"/>
<sequence length="873" mass="98015">MTVQSTLRHTAAEEAVAEFLDKWTKRIRSRLKSTSRTTRLLAALALAASIILAGEGTRRRWKRRRLEHEQGKKLVRTNSFLFNKDGSRTIYVPYKSGTSKVVIHTTKPLTFEAHRRLFLNPPRVSGLRDGTVPSAQTKPGLNLAFLHQFLSLMSIMIPRWTSKEAGLLVSHGVFLMLRTYLSLVVARLDGEIVRDLVAGNGRQFIWGIIKWCGLGSFASYTNAMIKFLESKVSIAFRTRLTRYIHDLYLNNNLNYYKLHNLDGGVGHGADQFITQDLTLFCASAANLYSSLGKPFVDLCVFNYQLYRSLGPLALTGLTTNYFLTASILRRLSPPFGKLKAVEGKKEGEFRSLHARLIANAEEVAFYGGADMEKGFLNKEFKSLKQFMEGIYMLKIRYNILEDFILKYSWSAYGYLLSSLPVFLPAWGGLGGAMELAASSDKGGKERGRMKEFITNKRLMLSLADAGGRMMYSIKDLSELAGYTSRVYTLISTLHRVHADAYYLRGGHSELYSLSDVQGTVQKGFDGVRLEQVPIVAPGLWPQGGDELIESLSMVVRSGEHLLISGPNGVGKSAIARVLAGLWPVYRGLVSRPKDNGQDGIMFLPQRPYLSVGTLRDQVIYPDNEYDMRGKHKTEEDLKQILEEARLGYLPDREGGWDTRKEWKDVLSGGEKQRMGFARLLYHEPRYAVVDEGTSAVSSDVEGLLYETCKEKGITLITISTRASLKKYHTFNLTIGMGDNGDEWEFERIGTEREKMQVEREIQEIRERLAKVDELKKRHADIERELASVWVDGADGPLEAPSYADVTTEDLVEGENENESEGGEGQAEEGSLAAPSYADVTREDAEEEDESMDDRFEESVEELAKEDDESVEAL</sequence>
<feature type="region of interest" description="Disordered" evidence="9">
    <location>
        <begin position="793"/>
        <end position="873"/>
    </location>
</feature>
<dbReference type="SUPFAM" id="SSF90123">
    <property type="entry name" value="ABC transporter transmembrane region"/>
    <property type="match status" value="1"/>
</dbReference>
<dbReference type="GO" id="GO:0005778">
    <property type="term" value="C:peroxisomal membrane"/>
    <property type="evidence" value="ECO:0007669"/>
    <property type="project" value="TreeGrafter"/>
</dbReference>
<dbReference type="Gene3D" id="3.40.50.300">
    <property type="entry name" value="P-loop containing nucleotide triphosphate hydrolases"/>
    <property type="match status" value="1"/>
</dbReference>
<protein>
    <recommendedName>
        <fullName evidence="15">ABC transporter domain-containing protein</fullName>
    </recommendedName>
</protein>
<feature type="compositionally biased region" description="Acidic residues" evidence="9">
    <location>
        <begin position="806"/>
        <end position="821"/>
    </location>
</feature>
<keyword evidence="4" id="KW-0547">Nucleotide-binding</keyword>
<organism evidence="13 14">
    <name type="scientific">Lomentospora prolificans</name>
    <dbReference type="NCBI Taxonomy" id="41688"/>
    <lineage>
        <taxon>Eukaryota</taxon>
        <taxon>Fungi</taxon>
        <taxon>Dikarya</taxon>
        <taxon>Ascomycota</taxon>
        <taxon>Pezizomycotina</taxon>
        <taxon>Sordariomycetes</taxon>
        <taxon>Hypocreomycetidae</taxon>
        <taxon>Microascales</taxon>
        <taxon>Microascaceae</taxon>
        <taxon>Lomentospora</taxon>
    </lineage>
</organism>
<evidence type="ECO:0000313" key="13">
    <source>
        <dbReference type="EMBL" id="PKS09954.1"/>
    </source>
</evidence>
<comment type="similarity">
    <text evidence="1">Belongs to the ABC transporter superfamily. ABCD family. Peroxisomal fatty acyl CoA transporter (TC 3.A.1.203) subfamily.</text>
</comment>
<accession>A0A2N3NBY0</accession>
<keyword evidence="14" id="KW-1185">Reference proteome</keyword>
<evidence type="ECO:0000256" key="4">
    <source>
        <dbReference type="ARBA" id="ARBA00022741"/>
    </source>
</evidence>
<feature type="domain" description="ABC transmembrane type-1" evidence="12">
    <location>
        <begin position="173"/>
        <end position="404"/>
    </location>
</feature>
<feature type="coiled-coil region" evidence="8">
    <location>
        <begin position="747"/>
        <end position="784"/>
    </location>
</feature>
<dbReference type="Pfam" id="PF00005">
    <property type="entry name" value="ABC_tran"/>
    <property type="match status" value="1"/>
</dbReference>
<name>A0A2N3NBY0_9PEZI</name>
<dbReference type="InterPro" id="IPR050835">
    <property type="entry name" value="ABC_transporter_sub-D"/>
</dbReference>
<keyword evidence="2" id="KW-0813">Transport</keyword>
<evidence type="ECO:0000256" key="1">
    <source>
        <dbReference type="ARBA" id="ARBA00008575"/>
    </source>
</evidence>
<dbReference type="PANTHER" id="PTHR11384:SF67">
    <property type="entry name" value="ATP-BINDING CASSETTE SUB-FAMILY D MEMBER 1"/>
    <property type="match status" value="1"/>
</dbReference>
<dbReference type="InterPro" id="IPR003439">
    <property type="entry name" value="ABC_transporter-like_ATP-bd"/>
</dbReference>
<evidence type="ECO:0000256" key="10">
    <source>
        <dbReference type="SAM" id="Phobius"/>
    </source>
</evidence>
<dbReference type="OrthoDB" id="422637at2759"/>
<dbReference type="FunCoup" id="A0A2N3NBY0">
    <property type="interactions" value="434"/>
</dbReference>
<dbReference type="GO" id="GO:0005324">
    <property type="term" value="F:long-chain fatty acid transmembrane transporter activity"/>
    <property type="evidence" value="ECO:0007669"/>
    <property type="project" value="TreeGrafter"/>
</dbReference>
<dbReference type="Pfam" id="PF06472">
    <property type="entry name" value="ABC_membrane_2"/>
    <property type="match status" value="1"/>
</dbReference>
<evidence type="ECO:0000256" key="7">
    <source>
        <dbReference type="ARBA" id="ARBA00023136"/>
    </source>
</evidence>
<dbReference type="GO" id="GO:0016887">
    <property type="term" value="F:ATP hydrolysis activity"/>
    <property type="evidence" value="ECO:0007669"/>
    <property type="project" value="InterPro"/>
</dbReference>